<dbReference type="InterPro" id="IPR011990">
    <property type="entry name" value="TPR-like_helical_dom_sf"/>
</dbReference>
<gene>
    <name evidence="2" type="ORF">EJ05DRAFT_251967</name>
</gene>
<dbReference type="Gene3D" id="1.25.40.10">
    <property type="entry name" value="Tetratricopeptide repeat domain"/>
    <property type="match status" value="1"/>
</dbReference>
<evidence type="ECO:0008006" key="4">
    <source>
        <dbReference type="Google" id="ProtNLM"/>
    </source>
</evidence>
<feature type="region of interest" description="Disordered" evidence="1">
    <location>
        <begin position="400"/>
        <end position="419"/>
    </location>
</feature>
<evidence type="ECO:0000313" key="2">
    <source>
        <dbReference type="EMBL" id="KAF2761081.1"/>
    </source>
</evidence>
<sequence length="802" mass="91261">MYYHTCYLRMLQANATSFSVYARRSLRPPAYHASFTASHRRTYSRDKSPAAVAASIKRLYDDYQPIIQEARKKGLVTTHQAFVFKNIEQGRAKTSDKKTLHQAYLSYQCKLTDDPITLFHTVRTLLDKKDVTDKYESYEEIQARLRSCSYRMNTVGSWNLLFAKLLLIKGERGSISKVTRARREMINCGIKPDVYTYMTFFTGYLERARRIQRERNEDRHVVKAEQKFLAIKASDAYVSLANSKANSPIKPTTILLNAAMNVAAAIPDMDCLWRILKYVPDEKECALDHISYGIILKALQRETTKSEIEPARGACSRIKKDEVIVVEDRCQKALVHGKSFWADVLSKWQERKLEVDVKLIVDMARLLLKSEDSDDWRSVFALLRQTVGIPLLDHSLQTTEEHKPRMGSFGPEPSENNAPRAETENLFQPVFLEDGTALSLDLKSLSTVDLNQLLVLLCETCEKLEDHATGKRYTEFFLNGTNFDMTPNGESLTMIIRQHQFARSAEGTREALDKYLPAIEEGSFDHSLFRNAIKTCTLAHRDPSVITHASQIMKYMLQYSKPYPDVFASVAYSRLLKSQPERIWSTSDMATAIQILFAIIKKFNASLRLRKTDELPFAHFVSYRQARGPIEQQVRLFVQDMIELLENAQRLIKTAQSHKLALSGPNIPIPVDRAFTDDIEYLRSNQLGFKFPEDRTQGNPRVKSKPASNDKKLSYVPKSDTISGRRRFEHARQKQIQPTIGPLSPIERAHAHARASIEALGGLPNTPSGITGTAATKLRRQIRSQARRLQGVNEEVKGGSES</sequence>
<reference evidence="2" key="1">
    <citation type="journal article" date="2020" name="Stud. Mycol.">
        <title>101 Dothideomycetes genomes: a test case for predicting lifestyles and emergence of pathogens.</title>
        <authorList>
            <person name="Haridas S."/>
            <person name="Albert R."/>
            <person name="Binder M."/>
            <person name="Bloem J."/>
            <person name="Labutti K."/>
            <person name="Salamov A."/>
            <person name="Andreopoulos B."/>
            <person name="Baker S."/>
            <person name="Barry K."/>
            <person name="Bills G."/>
            <person name="Bluhm B."/>
            <person name="Cannon C."/>
            <person name="Castanera R."/>
            <person name="Culley D."/>
            <person name="Daum C."/>
            <person name="Ezra D."/>
            <person name="Gonzalez J."/>
            <person name="Henrissat B."/>
            <person name="Kuo A."/>
            <person name="Liang C."/>
            <person name="Lipzen A."/>
            <person name="Lutzoni F."/>
            <person name="Magnuson J."/>
            <person name="Mondo S."/>
            <person name="Nolan M."/>
            <person name="Ohm R."/>
            <person name="Pangilinan J."/>
            <person name="Park H.-J."/>
            <person name="Ramirez L."/>
            <person name="Alfaro M."/>
            <person name="Sun H."/>
            <person name="Tritt A."/>
            <person name="Yoshinaga Y."/>
            <person name="Zwiers L.-H."/>
            <person name="Turgeon B."/>
            <person name="Goodwin S."/>
            <person name="Spatafora J."/>
            <person name="Crous P."/>
            <person name="Grigoriev I."/>
        </authorList>
    </citation>
    <scope>NUCLEOTIDE SEQUENCE</scope>
    <source>
        <strain evidence="2">CBS 121739</strain>
    </source>
</reference>
<organism evidence="2 3">
    <name type="scientific">Pseudovirgaria hyperparasitica</name>
    <dbReference type="NCBI Taxonomy" id="470096"/>
    <lineage>
        <taxon>Eukaryota</taxon>
        <taxon>Fungi</taxon>
        <taxon>Dikarya</taxon>
        <taxon>Ascomycota</taxon>
        <taxon>Pezizomycotina</taxon>
        <taxon>Dothideomycetes</taxon>
        <taxon>Dothideomycetes incertae sedis</taxon>
        <taxon>Acrospermales</taxon>
        <taxon>Acrospermaceae</taxon>
        <taxon>Pseudovirgaria</taxon>
    </lineage>
</organism>
<dbReference type="GeneID" id="54481231"/>
<evidence type="ECO:0000313" key="3">
    <source>
        <dbReference type="Proteomes" id="UP000799437"/>
    </source>
</evidence>
<accession>A0A6A6WIQ0</accession>
<keyword evidence="3" id="KW-1185">Reference proteome</keyword>
<dbReference type="EMBL" id="ML996567">
    <property type="protein sequence ID" value="KAF2761081.1"/>
    <property type="molecule type" value="Genomic_DNA"/>
</dbReference>
<protein>
    <recommendedName>
        <fullName evidence="4">Pentatricopeptide repeat protein</fullName>
    </recommendedName>
</protein>
<dbReference type="OrthoDB" id="185373at2759"/>
<dbReference type="RefSeq" id="XP_033603532.1">
    <property type="nucleotide sequence ID" value="XM_033740177.1"/>
</dbReference>
<name>A0A6A6WIQ0_9PEZI</name>
<proteinExistence type="predicted"/>
<dbReference type="AlphaFoldDB" id="A0A6A6WIQ0"/>
<evidence type="ECO:0000256" key="1">
    <source>
        <dbReference type="SAM" id="MobiDB-lite"/>
    </source>
</evidence>
<feature type="region of interest" description="Disordered" evidence="1">
    <location>
        <begin position="690"/>
        <end position="711"/>
    </location>
</feature>
<dbReference type="Proteomes" id="UP000799437">
    <property type="component" value="Unassembled WGS sequence"/>
</dbReference>